<reference evidence="2 3" key="1">
    <citation type="submission" date="2019-02" db="EMBL/GenBank/DDBJ databases">
        <title>Deep-cultivation of Planctomycetes and their phenomic and genomic characterization uncovers novel biology.</title>
        <authorList>
            <person name="Wiegand S."/>
            <person name="Jogler M."/>
            <person name="Boedeker C."/>
            <person name="Pinto D."/>
            <person name="Vollmers J."/>
            <person name="Rivas-Marin E."/>
            <person name="Kohn T."/>
            <person name="Peeters S.H."/>
            <person name="Heuer A."/>
            <person name="Rast P."/>
            <person name="Oberbeckmann S."/>
            <person name="Bunk B."/>
            <person name="Jeske O."/>
            <person name="Meyerdierks A."/>
            <person name="Storesund J.E."/>
            <person name="Kallscheuer N."/>
            <person name="Luecker S."/>
            <person name="Lage O.M."/>
            <person name="Pohl T."/>
            <person name="Merkel B.J."/>
            <person name="Hornburger P."/>
            <person name="Mueller R.-W."/>
            <person name="Bruemmer F."/>
            <person name="Labrenz M."/>
            <person name="Spormann A.M."/>
            <person name="Op den Camp H."/>
            <person name="Overmann J."/>
            <person name="Amann R."/>
            <person name="Jetten M.S.M."/>
            <person name="Mascher T."/>
            <person name="Medema M.H."/>
            <person name="Devos D.P."/>
            <person name="Kaster A.-K."/>
            <person name="Ovreas L."/>
            <person name="Rohde M."/>
            <person name="Galperin M.Y."/>
            <person name="Jogler C."/>
        </authorList>
    </citation>
    <scope>NUCLEOTIDE SEQUENCE [LARGE SCALE GENOMIC DNA]</scope>
    <source>
        <strain evidence="2 3">Poly30</strain>
    </source>
</reference>
<feature type="chain" id="PRO_5022004225" description="Redoxin domain-containing protein" evidence="1">
    <location>
        <begin position="25"/>
        <end position="64"/>
    </location>
</feature>
<sequence length="64" mass="7086" precursor="true">MIHKLLARAFPLALLLALGPLASAAPDVGDPLPRPGFDELKQTAAKSFEDFTGRVLLIEFFEYW</sequence>
<organism evidence="2 3">
    <name type="scientific">Saltatorellus ferox</name>
    <dbReference type="NCBI Taxonomy" id="2528018"/>
    <lineage>
        <taxon>Bacteria</taxon>
        <taxon>Pseudomonadati</taxon>
        <taxon>Planctomycetota</taxon>
        <taxon>Planctomycetia</taxon>
        <taxon>Planctomycetia incertae sedis</taxon>
        <taxon>Saltatorellus</taxon>
    </lineage>
</organism>
<name>A0A518EMF3_9BACT</name>
<protein>
    <recommendedName>
        <fullName evidence="4">Redoxin domain-containing protein</fullName>
    </recommendedName>
</protein>
<dbReference type="OrthoDB" id="9976426at2"/>
<dbReference type="Proteomes" id="UP000320390">
    <property type="component" value="Chromosome"/>
</dbReference>
<proteinExistence type="predicted"/>
<keyword evidence="1" id="KW-0732">Signal</keyword>
<dbReference type="AlphaFoldDB" id="A0A518EMF3"/>
<evidence type="ECO:0000313" key="2">
    <source>
        <dbReference type="EMBL" id="QDV05263.1"/>
    </source>
</evidence>
<accession>A0A518EMF3</accession>
<dbReference type="RefSeq" id="WP_145194678.1">
    <property type="nucleotide sequence ID" value="NZ_CP036434.1"/>
</dbReference>
<evidence type="ECO:0000256" key="1">
    <source>
        <dbReference type="SAM" id="SignalP"/>
    </source>
</evidence>
<evidence type="ECO:0008006" key="4">
    <source>
        <dbReference type="Google" id="ProtNLM"/>
    </source>
</evidence>
<keyword evidence="3" id="KW-1185">Reference proteome</keyword>
<feature type="signal peptide" evidence="1">
    <location>
        <begin position="1"/>
        <end position="24"/>
    </location>
</feature>
<evidence type="ECO:0000313" key="3">
    <source>
        <dbReference type="Proteomes" id="UP000320390"/>
    </source>
</evidence>
<gene>
    <name evidence="2" type="ORF">Poly30_07590</name>
</gene>
<dbReference type="EMBL" id="CP036434">
    <property type="protein sequence ID" value="QDV05263.1"/>
    <property type="molecule type" value="Genomic_DNA"/>
</dbReference>